<evidence type="ECO:0000256" key="5">
    <source>
        <dbReference type="ARBA" id="ARBA00022737"/>
    </source>
</evidence>
<evidence type="ECO:0000256" key="9">
    <source>
        <dbReference type="RuleBase" id="RU000488"/>
    </source>
</evidence>
<evidence type="ECO:0000256" key="8">
    <source>
        <dbReference type="PROSITE-ProRule" id="PRU00282"/>
    </source>
</evidence>
<dbReference type="Gene3D" id="1.50.40.10">
    <property type="entry name" value="Mitochondrial carrier domain"/>
    <property type="match status" value="2"/>
</dbReference>
<reference evidence="11" key="1">
    <citation type="journal article" date="2006" name="PLoS Biol.">
        <title>Macronuclear genome sequence of the ciliate Tetrahymena thermophila, a model eukaryote.</title>
        <authorList>
            <person name="Eisen J.A."/>
            <person name="Coyne R.S."/>
            <person name="Wu M."/>
            <person name="Wu D."/>
            <person name="Thiagarajan M."/>
            <person name="Wortman J.R."/>
            <person name="Badger J.H."/>
            <person name="Ren Q."/>
            <person name="Amedeo P."/>
            <person name="Jones K.M."/>
            <person name="Tallon L.J."/>
            <person name="Delcher A.L."/>
            <person name="Salzberg S.L."/>
            <person name="Silva J.C."/>
            <person name="Haas B.J."/>
            <person name="Majoros W.H."/>
            <person name="Farzad M."/>
            <person name="Carlton J.M."/>
            <person name="Smith R.K. Jr."/>
            <person name="Garg J."/>
            <person name="Pearlman R.E."/>
            <person name="Karrer K.M."/>
            <person name="Sun L."/>
            <person name="Manning G."/>
            <person name="Elde N.C."/>
            <person name="Turkewitz A.P."/>
            <person name="Asai D.J."/>
            <person name="Wilkes D.E."/>
            <person name="Wang Y."/>
            <person name="Cai H."/>
            <person name="Collins K."/>
            <person name="Stewart B.A."/>
            <person name="Lee S.R."/>
            <person name="Wilamowska K."/>
            <person name="Weinberg Z."/>
            <person name="Ruzzo W.L."/>
            <person name="Wloga D."/>
            <person name="Gaertig J."/>
            <person name="Frankel J."/>
            <person name="Tsao C.-C."/>
            <person name="Gorovsky M.A."/>
            <person name="Keeling P.J."/>
            <person name="Waller R.F."/>
            <person name="Patron N.J."/>
            <person name="Cherry J.M."/>
            <person name="Stover N.A."/>
            <person name="Krieger C.J."/>
            <person name="del Toro C."/>
            <person name="Ryder H.F."/>
            <person name="Williamson S.C."/>
            <person name="Barbeau R.A."/>
            <person name="Hamilton E.P."/>
            <person name="Orias E."/>
        </authorList>
    </citation>
    <scope>NUCLEOTIDE SEQUENCE [LARGE SCALE GENOMIC DNA]</scope>
    <source>
        <strain evidence="11">SB210</strain>
    </source>
</reference>
<sequence length="308" mass="35208">MAAIAQEKTQPQYNPLKLAACSSLGYWIADMIMYPLDTISTKIKAHTAEFLSFKQGYKQVIKGEGFKGVFRGFSTTFPCSFVPSLLYFSSYETMNKYGMSLIKKVQNENISTALKICMPLLTSSLAEIVCLIPYMPFDVVRTRLQVNDTNFQYTSVLQGLKDVQQKEGFLRLYKASHIYIATTTMQTGLLFWFYEMQRFFLLHNTQSEDGRHKLTIKQSILVSLSSSLLSTFMVNPFDLILTRYQVIDSSKQKLSVRKITKDLIKNEGYIAFFKGLTPRLLISCANSVLFLPVYEHFKSLYGIDISEN</sequence>
<evidence type="ECO:0000313" key="10">
    <source>
        <dbReference type="EMBL" id="EAR83138.1"/>
    </source>
</evidence>
<dbReference type="PANTHER" id="PTHR45667">
    <property type="entry name" value="S-ADENOSYLMETHIONINE MITOCHONDRIAL CARRIER PROTEIN"/>
    <property type="match status" value="1"/>
</dbReference>
<keyword evidence="11" id="KW-1185">Reference proteome</keyword>
<dbReference type="RefSeq" id="XP_001030801.1">
    <property type="nucleotide sequence ID" value="XM_001030801.1"/>
</dbReference>
<evidence type="ECO:0000256" key="4">
    <source>
        <dbReference type="ARBA" id="ARBA00022692"/>
    </source>
</evidence>
<comment type="subcellular location">
    <subcellularLocation>
        <location evidence="1">Membrane</location>
        <topology evidence="1">Multi-pass membrane protein</topology>
    </subcellularLocation>
</comment>
<protein>
    <submittedName>
        <fullName evidence="10">Carrier protein</fullName>
    </submittedName>
</protein>
<dbReference type="GeneID" id="7830075"/>
<keyword evidence="6" id="KW-1133">Transmembrane helix</keyword>
<dbReference type="SUPFAM" id="SSF103506">
    <property type="entry name" value="Mitochondrial carrier"/>
    <property type="match status" value="1"/>
</dbReference>
<dbReference type="KEGG" id="tet:TTHERM_01014550"/>
<keyword evidence="7 8" id="KW-0472">Membrane</keyword>
<evidence type="ECO:0000256" key="7">
    <source>
        <dbReference type="ARBA" id="ARBA00023136"/>
    </source>
</evidence>
<proteinExistence type="inferred from homology"/>
<accession>Q22CY1</accession>
<dbReference type="EMBL" id="GG662521">
    <property type="protein sequence ID" value="EAR83138.1"/>
    <property type="molecule type" value="Genomic_DNA"/>
</dbReference>
<evidence type="ECO:0000256" key="6">
    <source>
        <dbReference type="ARBA" id="ARBA00022989"/>
    </source>
</evidence>
<dbReference type="eggNOG" id="KOG0768">
    <property type="taxonomic scope" value="Eukaryota"/>
</dbReference>
<feature type="repeat" description="Solcar" evidence="8">
    <location>
        <begin position="13"/>
        <end position="97"/>
    </location>
</feature>
<comment type="similarity">
    <text evidence="2 9">Belongs to the mitochondrial carrier (TC 2.A.29) family.</text>
</comment>
<evidence type="ECO:0000256" key="1">
    <source>
        <dbReference type="ARBA" id="ARBA00004141"/>
    </source>
</evidence>
<gene>
    <name evidence="10" type="ORF">TTHERM_01014550</name>
</gene>
<dbReference type="InterPro" id="IPR018108">
    <property type="entry name" value="MCP_transmembrane"/>
</dbReference>
<feature type="repeat" description="Solcar" evidence="8">
    <location>
        <begin position="214"/>
        <end position="300"/>
    </location>
</feature>
<dbReference type="InterPro" id="IPR023395">
    <property type="entry name" value="MCP_dom_sf"/>
</dbReference>
<dbReference type="AlphaFoldDB" id="Q22CY1"/>
<feature type="repeat" description="Solcar" evidence="8">
    <location>
        <begin position="114"/>
        <end position="200"/>
    </location>
</feature>
<dbReference type="OMA" id="YKASHIY"/>
<evidence type="ECO:0000256" key="2">
    <source>
        <dbReference type="ARBA" id="ARBA00006375"/>
    </source>
</evidence>
<dbReference type="OrthoDB" id="250329at2759"/>
<keyword evidence="5" id="KW-0677">Repeat</keyword>
<dbReference type="Pfam" id="PF00153">
    <property type="entry name" value="Mito_carr"/>
    <property type="match status" value="3"/>
</dbReference>
<dbReference type="HOGENOM" id="CLU_919689_0_0_1"/>
<dbReference type="InParanoid" id="Q22CY1"/>
<evidence type="ECO:0000313" key="11">
    <source>
        <dbReference type="Proteomes" id="UP000009168"/>
    </source>
</evidence>
<keyword evidence="4 8" id="KW-0812">Transmembrane</keyword>
<organism evidence="10 11">
    <name type="scientific">Tetrahymena thermophila (strain SB210)</name>
    <dbReference type="NCBI Taxonomy" id="312017"/>
    <lineage>
        <taxon>Eukaryota</taxon>
        <taxon>Sar</taxon>
        <taxon>Alveolata</taxon>
        <taxon>Ciliophora</taxon>
        <taxon>Intramacronucleata</taxon>
        <taxon>Oligohymenophorea</taxon>
        <taxon>Hymenostomatida</taxon>
        <taxon>Tetrahymenina</taxon>
        <taxon>Tetrahymenidae</taxon>
        <taxon>Tetrahymena</taxon>
    </lineage>
</organism>
<name>Q22CY1_TETTS</name>
<dbReference type="PROSITE" id="PS50920">
    <property type="entry name" value="SOLCAR"/>
    <property type="match status" value="3"/>
</dbReference>
<evidence type="ECO:0000256" key="3">
    <source>
        <dbReference type="ARBA" id="ARBA00022448"/>
    </source>
</evidence>
<dbReference type="GO" id="GO:0016020">
    <property type="term" value="C:membrane"/>
    <property type="evidence" value="ECO:0007669"/>
    <property type="project" value="UniProtKB-SubCell"/>
</dbReference>
<dbReference type="Proteomes" id="UP000009168">
    <property type="component" value="Unassembled WGS sequence"/>
</dbReference>
<keyword evidence="3 9" id="KW-0813">Transport</keyword>